<protein>
    <recommendedName>
        <fullName evidence="6">Major facilitator superfamily (MFS) profile domain-containing protein</fullName>
    </recommendedName>
</protein>
<feature type="transmembrane region" description="Helical" evidence="5">
    <location>
        <begin position="20"/>
        <end position="44"/>
    </location>
</feature>
<dbReference type="STRING" id="188477.A0A433UBB0"/>
<dbReference type="PANTHER" id="PTHR24064">
    <property type="entry name" value="SOLUTE CARRIER FAMILY 22 MEMBER"/>
    <property type="match status" value="1"/>
</dbReference>
<feature type="transmembrane region" description="Helical" evidence="5">
    <location>
        <begin position="151"/>
        <end position="170"/>
    </location>
</feature>
<accession>A0A433UBB0</accession>
<dbReference type="InterPro" id="IPR005829">
    <property type="entry name" value="Sugar_transporter_CS"/>
</dbReference>
<dbReference type="PROSITE" id="PS50850">
    <property type="entry name" value="MFS"/>
    <property type="match status" value="1"/>
</dbReference>
<dbReference type="PROSITE" id="PS00217">
    <property type="entry name" value="SUGAR_TRANSPORT_2"/>
    <property type="match status" value="1"/>
</dbReference>
<sequence length="552" mass="60583">MTTIEQVFDEIGGFGKFQTIILLLQTSIKFLVAYSMMLMSYAGYVGKFECVAPSEYGSAPTAYTNGSRLLGVGTGHAGNASAPALNVCSVNGTKCTDFMFHGSKRTVTSEWNLVCDLRWLKATIISIQMSGVVLGAIVGGLCGDHFGRKKTIYGAVLLHIIFNIIAAFSVSWQMFAVMRFFIGITMGAAMVIVIPYPTEFLPTRWRHVIPLTPCWTLGVMLFAGTAAWLEDWSHLQLTSAALATLAFAGSLYMPESPRWLATQGRLEESHDALLQVARANGKCLPDLAKEVIKKIADDKREMDKDKKYTYLDLFKGRENSKMTIIFSFQWFVLAFIYYGISFAVTSFAGNLYLNIFIMNLIQLPIYFITFYILGRVSRRVTCVIFTAIIMCLNLVCVVLHLTARDEVRSLGISVVCTVTYLVTVGCWSVSQAWVVESYPTVSRSLGSGFVSLTGRLGSVVSPLLINLDEWPLFSFILMAALALVCIVGVFFLPETGKLDMKDTMKGHKNGHMTGQGIKADPVSDDLGYDVILTPPGLSPDEPGPKVLAGSKA</sequence>
<dbReference type="Pfam" id="PF00083">
    <property type="entry name" value="Sugar_tr"/>
    <property type="match status" value="1"/>
</dbReference>
<feature type="domain" description="Major facilitator superfamily (MFS) profile" evidence="6">
    <location>
        <begin position="21"/>
        <end position="497"/>
    </location>
</feature>
<keyword evidence="8" id="KW-1185">Reference proteome</keyword>
<evidence type="ECO:0000313" key="7">
    <source>
        <dbReference type="EMBL" id="RUS91076.1"/>
    </source>
</evidence>
<evidence type="ECO:0000259" key="6">
    <source>
        <dbReference type="PROSITE" id="PS50850"/>
    </source>
</evidence>
<reference evidence="7 8" key="1">
    <citation type="submission" date="2019-01" db="EMBL/GenBank/DDBJ databases">
        <title>A draft genome assembly of the solar-powered sea slug Elysia chlorotica.</title>
        <authorList>
            <person name="Cai H."/>
            <person name="Li Q."/>
            <person name="Fang X."/>
            <person name="Li J."/>
            <person name="Curtis N.E."/>
            <person name="Altenburger A."/>
            <person name="Shibata T."/>
            <person name="Feng M."/>
            <person name="Maeda T."/>
            <person name="Schwartz J.A."/>
            <person name="Shigenobu S."/>
            <person name="Lundholm N."/>
            <person name="Nishiyama T."/>
            <person name="Yang H."/>
            <person name="Hasebe M."/>
            <person name="Li S."/>
            <person name="Pierce S.K."/>
            <person name="Wang J."/>
        </authorList>
    </citation>
    <scope>NUCLEOTIDE SEQUENCE [LARGE SCALE GENOMIC DNA]</scope>
    <source>
        <strain evidence="7">EC2010</strain>
        <tissue evidence="7">Whole organism of an adult</tissue>
    </source>
</reference>
<feature type="transmembrane region" description="Helical" evidence="5">
    <location>
        <begin position="409"/>
        <end position="433"/>
    </location>
</feature>
<dbReference type="InterPro" id="IPR005828">
    <property type="entry name" value="MFS_sugar_transport-like"/>
</dbReference>
<feature type="transmembrane region" description="Helical" evidence="5">
    <location>
        <begin position="208"/>
        <end position="229"/>
    </location>
</feature>
<dbReference type="EMBL" id="RQTK01000019">
    <property type="protein sequence ID" value="RUS91076.1"/>
    <property type="molecule type" value="Genomic_DNA"/>
</dbReference>
<feature type="transmembrane region" description="Helical" evidence="5">
    <location>
        <begin position="119"/>
        <end position="139"/>
    </location>
</feature>
<evidence type="ECO:0000256" key="1">
    <source>
        <dbReference type="ARBA" id="ARBA00004141"/>
    </source>
</evidence>
<evidence type="ECO:0000313" key="8">
    <source>
        <dbReference type="Proteomes" id="UP000271974"/>
    </source>
</evidence>
<evidence type="ECO:0000256" key="3">
    <source>
        <dbReference type="ARBA" id="ARBA00022989"/>
    </source>
</evidence>
<evidence type="ECO:0000256" key="2">
    <source>
        <dbReference type="ARBA" id="ARBA00022692"/>
    </source>
</evidence>
<gene>
    <name evidence="7" type="ORF">EGW08_001204</name>
</gene>
<dbReference type="InterPro" id="IPR020846">
    <property type="entry name" value="MFS_dom"/>
</dbReference>
<evidence type="ECO:0000256" key="5">
    <source>
        <dbReference type="SAM" id="Phobius"/>
    </source>
</evidence>
<dbReference type="GO" id="GO:0022857">
    <property type="term" value="F:transmembrane transporter activity"/>
    <property type="evidence" value="ECO:0007669"/>
    <property type="project" value="InterPro"/>
</dbReference>
<comment type="subcellular location">
    <subcellularLocation>
        <location evidence="1">Membrane</location>
        <topology evidence="1">Multi-pass membrane protein</topology>
    </subcellularLocation>
</comment>
<keyword evidence="4 5" id="KW-0472">Membrane</keyword>
<evidence type="ECO:0000256" key="4">
    <source>
        <dbReference type="ARBA" id="ARBA00023136"/>
    </source>
</evidence>
<dbReference type="OrthoDB" id="6262629at2759"/>
<name>A0A433UBB0_ELYCH</name>
<dbReference type="SUPFAM" id="SSF103473">
    <property type="entry name" value="MFS general substrate transporter"/>
    <property type="match status" value="1"/>
</dbReference>
<feature type="transmembrane region" description="Helical" evidence="5">
    <location>
        <begin position="380"/>
        <end position="403"/>
    </location>
</feature>
<proteinExistence type="predicted"/>
<dbReference type="AlphaFoldDB" id="A0A433UBB0"/>
<dbReference type="InterPro" id="IPR036259">
    <property type="entry name" value="MFS_trans_sf"/>
</dbReference>
<keyword evidence="2 5" id="KW-0812">Transmembrane</keyword>
<feature type="transmembrane region" description="Helical" evidence="5">
    <location>
        <begin position="324"/>
        <end position="345"/>
    </location>
</feature>
<dbReference type="Gene3D" id="1.20.1250.20">
    <property type="entry name" value="MFS general substrate transporter like domains"/>
    <property type="match status" value="1"/>
</dbReference>
<keyword evidence="3 5" id="KW-1133">Transmembrane helix</keyword>
<feature type="transmembrane region" description="Helical" evidence="5">
    <location>
        <begin position="351"/>
        <end position="373"/>
    </location>
</feature>
<organism evidence="7 8">
    <name type="scientific">Elysia chlorotica</name>
    <name type="common">Eastern emerald elysia</name>
    <name type="synonym">Sea slug</name>
    <dbReference type="NCBI Taxonomy" id="188477"/>
    <lineage>
        <taxon>Eukaryota</taxon>
        <taxon>Metazoa</taxon>
        <taxon>Spiralia</taxon>
        <taxon>Lophotrochozoa</taxon>
        <taxon>Mollusca</taxon>
        <taxon>Gastropoda</taxon>
        <taxon>Heterobranchia</taxon>
        <taxon>Euthyneura</taxon>
        <taxon>Panpulmonata</taxon>
        <taxon>Sacoglossa</taxon>
        <taxon>Placobranchoidea</taxon>
        <taxon>Plakobranchidae</taxon>
        <taxon>Elysia</taxon>
    </lineage>
</organism>
<dbReference type="Proteomes" id="UP000271974">
    <property type="component" value="Unassembled WGS sequence"/>
</dbReference>
<feature type="transmembrane region" description="Helical" evidence="5">
    <location>
        <begin position="176"/>
        <end position="196"/>
    </location>
</feature>
<dbReference type="GO" id="GO:0016020">
    <property type="term" value="C:membrane"/>
    <property type="evidence" value="ECO:0007669"/>
    <property type="project" value="UniProtKB-SubCell"/>
</dbReference>
<feature type="transmembrane region" description="Helical" evidence="5">
    <location>
        <begin position="471"/>
        <end position="492"/>
    </location>
</feature>
<comment type="caution">
    <text evidence="7">The sequence shown here is derived from an EMBL/GenBank/DDBJ whole genome shotgun (WGS) entry which is preliminary data.</text>
</comment>